<dbReference type="SUPFAM" id="SSF50090">
    <property type="entry name" value="Electron transport accessory proteins"/>
    <property type="match status" value="1"/>
</dbReference>
<dbReference type="GO" id="GO:0015979">
    <property type="term" value="P:photosynthesis"/>
    <property type="evidence" value="ECO:0007669"/>
    <property type="project" value="UniProtKB-KW"/>
</dbReference>
<dbReference type="EMBL" id="CM035432">
    <property type="protein sequence ID" value="KAH7294930.1"/>
    <property type="molecule type" value="Genomic_DNA"/>
</dbReference>
<comment type="subcellular location">
    <subcellularLocation>
        <location evidence="2">Membrane</location>
        <topology evidence="2">Peripheral membrane protein</topology>
    </subcellularLocation>
</comment>
<gene>
    <name evidence="7" type="ORF">KP509_27G025300</name>
</gene>
<comment type="caution">
    <text evidence="7">The sequence shown here is derived from an EMBL/GenBank/DDBJ whole genome shotgun (WGS) entry which is preliminary data.</text>
</comment>
<dbReference type="Proteomes" id="UP000825935">
    <property type="component" value="Chromosome 27"/>
</dbReference>
<dbReference type="PANTHER" id="PTHR34549:SF2">
    <property type="entry name" value="PHOTOSYSTEM I SUBUNIT IV"/>
    <property type="match status" value="1"/>
</dbReference>
<dbReference type="InterPro" id="IPR008990">
    <property type="entry name" value="Elect_transpt_acc-like_dom_sf"/>
</dbReference>
<dbReference type="OrthoDB" id="2161449at2759"/>
<evidence type="ECO:0000256" key="1">
    <source>
        <dbReference type="ARBA" id="ARBA00001993"/>
    </source>
</evidence>
<evidence type="ECO:0000256" key="4">
    <source>
        <dbReference type="ARBA" id="ARBA00022531"/>
    </source>
</evidence>
<dbReference type="AlphaFoldDB" id="A0A8T2RG45"/>
<evidence type="ECO:0000313" key="8">
    <source>
        <dbReference type="Proteomes" id="UP000825935"/>
    </source>
</evidence>
<keyword evidence="4" id="KW-0602">Photosynthesis</keyword>
<dbReference type="InterPro" id="IPR003375">
    <property type="entry name" value="PSI_PsaE"/>
</dbReference>
<reference evidence="7 8" key="1">
    <citation type="submission" date="2021-08" db="EMBL/GenBank/DDBJ databases">
        <title>WGS assembly of Ceratopteris richardii.</title>
        <authorList>
            <person name="Marchant D.B."/>
            <person name="Chen G."/>
            <person name="Jenkins J."/>
            <person name="Shu S."/>
            <person name="Leebens-Mack J."/>
            <person name="Grimwood J."/>
            <person name="Schmutz J."/>
            <person name="Soltis P."/>
            <person name="Soltis D."/>
            <person name="Chen Z.-H."/>
        </authorList>
    </citation>
    <scope>NUCLEOTIDE SEQUENCE [LARGE SCALE GENOMIC DNA]</scope>
    <source>
        <strain evidence="7">Whitten #5841</strain>
        <tissue evidence="7">Leaf</tissue>
    </source>
</reference>
<comment type="similarity">
    <text evidence="3">Belongs to the PsaE family.</text>
</comment>
<protein>
    <submittedName>
        <fullName evidence="7">Uncharacterized protein</fullName>
    </submittedName>
</protein>
<proteinExistence type="inferred from homology"/>
<sequence length="130" mass="13682">MATSVASSSLSSLASGVGTALQASNVVTTRVQCRPSPNSSAAPFRLYVRAADAAAASPSTTVEKPKPIGPPRGSKVRILRPESYWFNAVGTVVAVDQVPGVRYPVVVRFDKVNYANVSTNNYGLDEITQV</sequence>
<keyword evidence="8" id="KW-1185">Reference proteome</keyword>
<evidence type="ECO:0000256" key="2">
    <source>
        <dbReference type="ARBA" id="ARBA00004170"/>
    </source>
</evidence>
<keyword evidence="5" id="KW-0603">Photosystem I</keyword>
<dbReference type="Pfam" id="PF02427">
    <property type="entry name" value="PSI_PsaE"/>
    <property type="match status" value="1"/>
</dbReference>
<evidence type="ECO:0000313" key="7">
    <source>
        <dbReference type="EMBL" id="KAH7294930.1"/>
    </source>
</evidence>
<organism evidence="7 8">
    <name type="scientific">Ceratopteris richardii</name>
    <name type="common">Triangle waterfern</name>
    <dbReference type="NCBI Taxonomy" id="49495"/>
    <lineage>
        <taxon>Eukaryota</taxon>
        <taxon>Viridiplantae</taxon>
        <taxon>Streptophyta</taxon>
        <taxon>Embryophyta</taxon>
        <taxon>Tracheophyta</taxon>
        <taxon>Polypodiopsida</taxon>
        <taxon>Polypodiidae</taxon>
        <taxon>Polypodiales</taxon>
        <taxon>Pteridineae</taxon>
        <taxon>Pteridaceae</taxon>
        <taxon>Parkerioideae</taxon>
        <taxon>Ceratopteris</taxon>
    </lineage>
</organism>
<dbReference type="GO" id="GO:0009538">
    <property type="term" value="C:photosystem I reaction center"/>
    <property type="evidence" value="ECO:0007669"/>
    <property type="project" value="InterPro"/>
</dbReference>
<dbReference type="Gene3D" id="2.30.30.50">
    <property type="match status" value="1"/>
</dbReference>
<evidence type="ECO:0000256" key="3">
    <source>
        <dbReference type="ARBA" id="ARBA00007501"/>
    </source>
</evidence>
<evidence type="ECO:0000256" key="6">
    <source>
        <dbReference type="ARBA" id="ARBA00023136"/>
    </source>
</evidence>
<evidence type="ECO:0000256" key="5">
    <source>
        <dbReference type="ARBA" id="ARBA00022836"/>
    </source>
</evidence>
<dbReference type="PANTHER" id="PTHR34549">
    <property type="entry name" value="PHOTOSYSTEM I REACTION CENTER SUBUNIT IV A, CHLOROPLASTIC-RELATED"/>
    <property type="match status" value="1"/>
</dbReference>
<name>A0A8T2RG45_CERRI</name>
<keyword evidence="6" id="KW-0472">Membrane</keyword>
<comment type="function">
    <text evidence="1">Stabilizes the interaction between PsaC and the PSI core, assists the docking of the ferredoxin to PSI and interacts with ferredoxin-NADP oxidoreductase.</text>
</comment>
<accession>A0A8T2RG45</accession>
<dbReference type="OMA" id="YFRIRTN"/>